<dbReference type="Pfam" id="PF17196">
    <property type="entry name" value="DUF5133"/>
    <property type="match status" value="1"/>
</dbReference>
<evidence type="ECO:0000313" key="2">
    <source>
        <dbReference type="EMBL" id="MEU9354292.1"/>
    </source>
</evidence>
<dbReference type="Proteomes" id="UP001551582">
    <property type="component" value="Unassembled WGS sequence"/>
</dbReference>
<dbReference type="EMBL" id="JBEZLS010000020">
    <property type="protein sequence ID" value="MEU9354292.1"/>
    <property type="molecule type" value="Genomic_DNA"/>
</dbReference>
<dbReference type="RefSeq" id="WP_359985354.1">
    <property type="nucleotide sequence ID" value="NZ_JBEZLS010000020.1"/>
</dbReference>
<dbReference type="InterPro" id="IPR033457">
    <property type="entry name" value="DUF5133"/>
</dbReference>
<gene>
    <name evidence="2" type="ORF">AB0D65_25790</name>
</gene>
<organism evidence="2 3">
    <name type="scientific">Streptomyces griseoloalbus</name>
    <dbReference type="NCBI Taxonomy" id="67303"/>
    <lineage>
        <taxon>Bacteria</taxon>
        <taxon>Bacillati</taxon>
        <taxon>Actinomycetota</taxon>
        <taxon>Actinomycetes</taxon>
        <taxon>Kitasatosporales</taxon>
        <taxon>Streptomycetaceae</taxon>
        <taxon>Streptomyces</taxon>
    </lineage>
</organism>
<evidence type="ECO:0000256" key="1">
    <source>
        <dbReference type="SAM" id="MobiDB-lite"/>
    </source>
</evidence>
<protein>
    <submittedName>
        <fullName evidence="2">DUF5133 domain-containing protein</fullName>
    </submittedName>
</protein>
<proteinExistence type="predicted"/>
<keyword evidence="3" id="KW-1185">Reference proteome</keyword>
<sequence>MLVTDPKVVRQLLTRYATLQIAQAERHSPAAARELEDVSQRLCVMMGTSCVQDAIAQADALLVRARPTDGRTPEGDGEGGLPLAV</sequence>
<feature type="region of interest" description="Disordered" evidence="1">
    <location>
        <begin position="66"/>
        <end position="85"/>
    </location>
</feature>
<comment type="caution">
    <text evidence="2">The sequence shown here is derived from an EMBL/GenBank/DDBJ whole genome shotgun (WGS) entry which is preliminary data.</text>
</comment>
<reference evidence="2 3" key="1">
    <citation type="submission" date="2024-06" db="EMBL/GenBank/DDBJ databases">
        <title>The Natural Products Discovery Center: Release of the First 8490 Sequenced Strains for Exploring Actinobacteria Biosynthetic Diversity.</title>
        <authorList>
            <person name="Kalkreuter E."/>
            <person name="Kautsar S.A."/>
            <person name="Yang D."/>
            <person name="Bader C.D."/>
            <person name="Teijaro C.N."/>
            <person name="Fluegel L."/>
            <person name="Davis C.M."/>
            <person name="Simpson J.R."/>
            <person name="Lauterbach L."/>
            <person name="Steele A.D."/>
            <person name="Gui C."/>
            <person name="Meng S."/>
            <person name="Li G."/>
            <person name="Viehrig K."/>
            <person name="Ye F."/>
            <person name="Su P."/>
            <person name="Kiefer A.F."/>
            <person name="Nichols A."/>
            <person name="Cepeda A.J."/>
            <person name="Yan W."/>
            <person name="Fan B."/>
            <person name="Jiang Y."/>
            <person name="Adhikari A."/>
            <person name="Zheng C.-J."/>
            <person name="Schuster L."/>
            <person name="Cowan T.M."/>
            <person name="Smanski M.J."/>
            <person name="Chevrette M.G."/>
            <person name="De Carvalho L.P.S."/>
            <person name="Shen B."/>
        </authorList>
    </citation>
    <scope>NUCLEOTIDE SEQUENCE [LARGE SCALE GENOMIC DNA]</scope>
    <source>
        <strain evidence="2 3">NPDC048274</strain>
    </source>
</reference>
<name>A0ABV3EAV3_9ACTN</name>
<accession>A0ABV3EAV3</accession>
<evidence type="ECO:0000313" key="3">
    <source>
        <dbReference type="Proteomes" id="UP001551582"/>
    </source>
</evidence>